<dbReference type="PANTHER" id="PTHR46494">
    <property type="entry name" value="CORA FAMILY METAL ION TRANSPORTER (EUROFUNG)"/>
    <property type="match status" value="1"/>
</dbReference>
<dbReference type="FunFam" id="1.20.58.340:FF:000001">
    <property type="entry name" value="Magnesium transport protein CorA"/>
    <property type="match status" value="1"/>
</dbReference>
<evidence type="ECO:0000256" key="14">
    <source>
        <dbReference type="SAM" id="Phobius"/>
    </source>
</evidence>
<dbReference type="OrthoDB" id="9803416at2"/>
<gene>
    <name evidence="15" type="ORF">CXZ10_12160</name>
</gene>
<dbReference type="Proteomes" id="UP000233491">
    <property type="component" value="Unassembled WGS sequence"/>
</dbReference>
<evidence type="ECO:0000256" key="2">
    <source>
        <dbReference type="ARBA" id="ARBA00009765"/>
    </source>
</evidence>
<comment type="catalytic activity">
    <reaction evidence="12">
        <text>Mg(2+)(in) = Mg(2+)(out)</text>
        <dbReference type="Rhea" id="RHEA:29827"/>
        <dbReference type="ChEBI" id="CHEBI:18420"/>
    </reaction>
</comment>
<reference evidence="15 16" key="1">
    <citation type="submission" date="2017-12" db="EMBL/GenBank/DDBJ databases">
        <title>Anaerobic carbon monoxide metabolism by Pleomorphomonas carboxyditropha sp. nov., a new mesophilic hydrogenogenic carboxidotroph.</title>
        <authorList>
            <person name="Esquivel-Elizondo S."/>
            <person name="Krajmalnik-Brown R."/>
        </authorList>
    </citation>
    <scope>NUCLEOTIDE SEQUENCE [LARGE SCALE GENOMIC DNA]</scope>
    <source>
        <strain evidence="15 16">R5-392</strain>
    </source>
</reference>
<keyword evidence="6" id="KW-0997">Cell inner membrane</keyword>
<keyword evidence="5" id="KW-1003">Cell membrane</keyword>
<dbReference type="AlphaFoldDB" id="A0A2N3LW94"/>
<dbReference type="InterPro" id="IPR045861">
    <property type="entry name" value="CorA_cytoplasmic_dom"/>
</dbReference>
<dbReference type="EMBL" id="PJNW01000009">
    <property type="protein sequence ID" value="PKR88869.1"/>
    <property type="molecule type" value="Genomic_DNA"/>
</dbReference>
<feature type="region of interest" description="Disordered" evidence="13">
    <location>
        <begin position="1"/>
        <end position="48"/>
    </location>
</feature>
<dbReference type="GO" id="GO:0015095">
    <property type="term" value="F:magnesium ion transmembrane transporter activity"/>
    <property type="evidence" value="ECO:0007669"/>
    <property type="project" value="TreeGrafter"/>
</dbReference>
<dbReference type="Pfam" id="PF01544">
    <property type="entry name" value="CorA"/>
    <property type="match status" value="1"/>
</dbReference>
<comment type="caution">
    <text evidence="15">The sequence shown here is derived from an EMBL/GenBank/DDBJ whole genome shotgun (WGS) entry which is preliminary data.</text>
</comment>
<feature type="transmembrane region" description="Helical" evidence="14">
    <location>
        <begin position="320"/>
        <end position="340"/>
    </location>
</feature>
<evidence type="ECO:0000313" key="15">
    <source>
        <dbReference type="EMBL" id="PKR88869.1"/>
    </source>
</evidence>
<dbReference type="GO" id="GO:0050897">
    <property type="term" value="F:cobalt ion binding"/>
    <property type="evidence" value="ECO:0007669"/>
    <property type="project" value="TreeGrafter"/>
</dbReference>
<keyword evidence="16" id="KW-1185">Reference proteome</keyword>
<evidence type="ECO:0000256" key="6">
    <source>
        <dbReference type="ARBA" id="ARBA00022519"/>
    </source>
</evidence>
<evidence type="ECO:0000256" key="8">
    <source>
        <dbReference type="ARBA" id="ARBA00022842"/>
    </source>
</evidence>
<feature type="transmembrane region" description="Helical" evidence="14">
    <location>
        <begin position="352"/>
        <end position="372"/>
    </location>
</feature>
<accession>A0A2N3LW94</accession>
<evidence type="ECO:0000256" key="7">
    <source>
        <dbReference type="ARBA" id="ARBA00022692"/>
    </source>
</evidence>
<evidence type="ECO:0000256" key="13">
    <source>
        <dbReference type="SAM" id="MobiDB-lite"/>
    </source>
</evidence>
<evidence type="ECO:0000256" key="10">
    <source>
        <dbReference type="ARBA" id="ARBA00023065"/>
    </source>
</evidence>
<organism evidence="15 16">
    <name type="scientific">Pleomorphomonas diazotrophica</name>
    <dbReference type="NCBI Taxonomy" id="1166257"/>
    <lineage>
        <taxon>Bacteria</taxon>
        <taxon>Pseudomonadati</taxon>
        <taxon>Pseudomonadota</taxon>
        <taxon>Alphaproteobacteria</taxon>
        <taxon>Hyphomicrobiales</taxon>
        <taxon>Pleomorphomonadaceae</taxon>
        <taxon>Pleomorphomonas</taxon>
    </lineage>
</organism>
<evidence type="ECO:0000313" key="16">
    <source>
        <dbReference type="Proteomes" id="UP000233491"/>
    </source>
</evidence>
<evidence type="ECO:0000256" key="1">
    <source>
        <dbReference type="ARBA" id="ARBA00004429"/>
    </source>
</evidence>
<keyword evidence="10" id="KW-0406">Ion transport</keyword>
<keyword evidence="9 14" id="KW-1133">Transmembrane helix</keyword>
<name>A0A2N3LW94_9HYPH</name>
<keyword evidence="7 14" id="KW-0812">Transmembrane</keyword>
<keyword evidence="11 14" id="KW-0472">Membrane</keyword>
<dbReference type="CDD" id="cd12837">
    <property type="entry name" value="EcCorA-like_u1"/>
    <property type="match status" value="1"/>
</dbReference>
<protein>
    <recommendedName>
        <fullName evidence="3">Magnesium transport protein CorA</fullName>
    </recommendedName>
</protein>
<sequence length="378" mass="42184">MSNEKDSTAVATAYRETADGEASVVSRRSRRIRRIRPSPSEPASRRPEFWTSPMLNAFHPVGDKLEYAPNCGTLVPDQQTLWIDLMTPTRAEELAVEQFIGAELPTRAEMEEIEPSSRLSVTNDVLYLTAALPCRAGSNDPGITVVTFVLTDKHLVTVRYDEPGTIPLAIKNVTTAGANVTTPHGALLTILEAAIDRLADVIEQSGARIETIARRVFEDDSRASPTGDRYKSSLRRIGREGLRLGHFQESLISLSRLLLFLTAKMEGPRYSKEDVARLKPMKSDVTALADHCRGQEERITFLLDATLGLISIQQNDTIKIFSVLAVIFMPPTLVASFYGMNFHFMPELEWTYGYLWGIAAMILSAAGTYGFFRWKRWL</sequence>
<evidence type="ECO:0000256" key="4">
    <source>
        <dbReference type="ARBA" id="ARBA00022448"/>
    </source>
</evidence>
<dbReference type="GO" id="GO:0000287">
    <property type="term" value="F:magnesium ion binding"/>
    <property type="evidence" value="ECO:0007669"/>
    <property type="project" value="TreeGrafter"/>
</dbReference>
<keyword evidence="8" id="KW-0460">Magnesium</keyword>
<dbReference type="SUPFAM" id="SSF143865">
    <property type="entry name" value="CorA soluble domain-like"/>
    <property type="match status" value="1"/>
</dbReference>
<keyword evidence="4" id="KW-0813">Transport</keyword>
<evidence type="ECO:0000256" key="9">
    <source>
        <dbReference type="ARBA" id="ARBA00022989"/>
    </source>
</evidence>
<evidence type="ECO:0000256" key="11">
    <source>
        <dbReference type="ARBA" id="ARBA00023136"/>
    </source>
</evidence>
<proteinExistence type="inferred from homology"/>
<comment type="subcellular location">
    <subcellularLocation>
        <location evidence="1">Cell inner membrane</location>
        <topology evidence="1">Multi-pass membrane protein</topology>
    </subcellularLocation>
</comment>
<dbReference type="PANTHER" id="PTHR46494:SF1">
    <property type="entry name" value="CORA FAMILY METAL ION TRANSPORTER (EUROFUNG)"/>
    <property type="match status" value="1"/>
</dbReference>
<evidence type="ECO:0000256" key="5">
    <source>
        <dbReference type="ARBA" id="ARBA00022475"/>
    </source>
</evidence>
<dbReference type="Gene3D" id="1.20.58.340">
    <property type="entry name" value="Magnesium transport protein CorA, transmembrane region"/>
    <property type="match status" value="2"/>
</dbReference>
<dbReference type="InterPro" id="IPR045863">
    <property type="entry name" value="CorA_TM1_TM2"/>
</dbReference>
<evidence type="ECO:0000256" key="12">
    <source>
        <dbReference type="ARBA" id="ARBA00034269"/>
    </source>
</evidence>
<evidence type="ECO:0000256" key="3">
    <source>
        <dbReference type="ARBA" id="ARBA00019439"/>
    </source>
</evidence>
<dbReference type="SUPFAM" id="SSF144083">
    <property type="entry name" value="Magnesium transport protein CorA, transmembrane region"/>
    <property type="match status" value="1"/>
</dbReference>
<dbReference type="GO" id="GO:0005886">
    <property type="term" value="C:plasma membrane"/>
    <property type="evidence" value="ECO:0007669"/>
    <property type="project" value="UniProtKB-SubCell"/>
</dbReference>
<dbReference type="InterPro" id="IPR002523">
    <property type="entry name" value="MgTranspt_CorA/ZnTranspt_ZntB"/>
</dbReference>
<dbReference type="GO" id="GO:0015087">
    <property type="term" value="F:cobalt ion transmembrane transporter activity"/>
    <property type="evidence" value="ECO:0007669"/>
    <property type="project" value="TreeGrafter"/>
</dbReference>
<feature type="compositionally biased region" description="Basic residues" evidence="13">
    <location>
        <begin position="27"/>
        <end position="36"/>
    </location>
</feature>
<comment type="similarity">
    <text evidence="2">Belongs to the CorA metal ion transporter (MIT) (TC 1.A.35) family.</text>
</comment>